<dbReference type="Proteomes" id="UP000664169">
    <property type="component" value="Unassembled WGS sequence"/>
</dbReference>
<keyword evidence="1" id="KW-1133">Transmembrane helix</keyword>
<dbReference type="EMBL" id="CAJPDQ010000040">
    <property type="protein sequence ID" value="CAF9931731.1"/>
    <property type="molecule type" value="Genomic_DNA"/>
</dbReference>
<gene>
    <name evidence="2" type="ORF">GOMPHAMPRED_006385</name>
</gene>
<keyword evidence="1" id="KW-0472">Membrane</keyword>
<protein>
    <submittedName>
        <fullName evidence="2">Uncharacterized protein</fullName>
    </submittedName>
</protein>
<evidence type="ECO:0000313" key="2">
    <source>
        <dbReference type="EMBL" id="CAF9931731.1"/>
    </source>
</evidence>
<dbReference type="AlphaFoldDB" id="A0A8H3G252"/>
<comment type="caution">
    <text evidence="2">The sequence shown here is derived from an EMBL/GenBank/DDBJ whole genome shotgun (WGS) entry which is preliminary data.</text>
</comment>
<reference evidence="2" key="1">
    <citation type="submission" date="2021-03" db="EMBL/GenBank/DDBJ databases">
        <authorList>
            <person name="Tagirdzhanova G."/>
        </authorList>
    </citation>
    <scope>NUCLEOTIDE SEQUENCE</scope>
</reference>
<name>A0A8H3G252_9LECA</name>
<sequence>MAGTELKAASIDQGWRAIIIDPAGAGLRMDTQSAVRKDGSVQTICYVFTRAQVRNRFRTPLFNEDFVRIRRLRAEIVLNSVWIMISRLTRIPDHNNGTAIKNCGNGSGCCHTDVNQDCRYSVGSARALLLEAQSVVSYTAEPSSPVTLWLSGTAVSVSTPSPVVRSTFTTGVTVTSTSTYTTERVSVSSMRTRSTRSNTITPVPTIHNLIAVSTAVPVEVTAIPSSSATAINSSEISNLGLMIGLPIGIPIVLTFLIVAFFLFRRYVREDKANQHEVDAPAGCQWSQDKERFEDQKWDYKTITTRKYSPNPRFSICNKPLPIPKLRASRETLSVPFVMYELPGDDWLAKELPGSPDPSWEQRKLLHYCLLDVPNSQFINEDPEGTLSLYDLKRTLATLTQQDAKIFSDRELSASALLIVNHPKKQQKNYEQAVSMISVFLYGDKARSNP</sequence>
<proteinExistence type="predicted"/>
<keyword evidence="1" id="KW-0812">Transmembrane</keyword>
<accession>A0A8H3G252</accession>
<evidence type="ECO:0000313" key="3">
    <source>
        <dbReference type="Proteomes" id="UP000664169"/>
    </source>
</evidence>
<organism evidence="2 3">
    <name type="scientific">Gomphillus americanus</name>
    <dbReference type="NCBI Taxonomy" id="1940652"/>
    <lineage>
        <taxon>Eukaryota</taxon>
        <taxon>Fungi</taxon>
        <taxon>Dikarya</taxon>
        <taxon>Ascomycota</taxon>
        <taxon>Pezizomycotina</taxon>
        <taxon>Lecanoromycetes</taxon>
        <taxon>OSLEUM clade</taxon>
        <taxon>Ostropomycetidae</taxon>
        <taxon>Ostropales</taxon>
        <taxon>Graphidaceae</taxon>
        <taxon>Gomphilloideae</taxon>
        <taxon>Gomphillus</taxon>
    </lineage>
</organism>
<evidence type="ECO:0000256" key="1">
    <source>
        <dbReference type="SAM" id="Phobius"/>
    </source>
</evidence>
<keyword evidence="3" id="KW-1185">Reference proteome</keyword>
<feature type="transmembrane region" description="Helical" evidence="1">
    <location>
        <begin position="239"/>
        <end position="263"/>
    </location>
</feature>